<feature type="region of interest" description="Disordered" evidence="1">
    <location>
        <begin position="22"/>
        <end position="54"/>
    </location>
</feature>
<comment type="caution">
    <text evidence="2">The sequence shown here is derived from an EMBL/GenBank/DDBJ whole genome shotgun (WGS) entry which is preliminary data.</text>
</comment>
<evidence type="ECO:0000256" key="1">
    <source>
        <dbReference type="SAM" id="MobiDB-lite"/>
    </source>
</evidence>
<organism evidence="2 3">
    <name type="scientific">Curtobacterium pusillum</name>
    <dbReference type="NCBI Taxonomy" id="69373"/>
    <lineage>
        <taxon>Bacteria</taxon>
        <taxon>Bacillati</taxon>
        <taxon>Actinomycetota</taxon>
        <taxon>Actinomycetes</taxon>
        <taxon>Micrococcales</taxon>
        <taxon>Microbacteriaceae</taxon>
        <taxon>Curtobacterium</taxon>
    </lineage>
</organism>
<accession>A0AAW3T6P9</accession>
<reference evidence="2 3" key="1">
    <citation type="submission" date="2020-07" db="EMBL/GenBank/DDBJ databases">
        <title>Above-ground endophytic microbial communities from plants in different locations in the United States.</title>
        <authorList>
            <person name="Frank C."/>
        </authorList>
    </citation>
    <scope>NUCLEOTIDE SEQUENCE [LARGE SCALE GENOMIC DNA]</scope>
    <source>
        <strain evidence="2 3">WPL5_2</strain>
    </source>
</reference>
<evidence type="ECO:0000313" key="3">
    <source>
        <dbReference type="Proteomes" id="UP000590225"/>
    </source>
</evidence>
<sequence>MAVAVGIAVAVGVALALASRRRRRCGEPHGSDGHDGVRATMGRDDASEGAPCEY</sequence>
<evidence type="ECO:0000313" key="2">
    <source>
        <dbReference type="EMBL" id="MBA8990132.1"/>
    </source>
</evidence>
<feature type="compositionally biased region" description="Basic and acidic residues" evidence="1">
    <location>
        <begin position="25"/>
        <end position="46"/>
    </location>
</feature>
<gene>
    <name evidence="2" type="ORF">FHW23_001378</name>
</gene>
<dbReference type="EMBL" id="JACGXP010000002">
    <property type="protein sequence ID" value="MBA8990132.1"/>
    <property type="molecule type" value="Genomic_DNA"/>
</dbReference>
<dbReference type="AlphaFoldDB" id="A0AAW3T6P9"/>
<protein>
    <submittedName>
        <fullName evidence="2">Membrane protein YdfJ with MMPL/SSD domain</fullName>
    </submittedName>
</protein>
<dbReference type="RefSeq" id="WP_182515643.1">
    <property type="nucleotide sequence ID" value="NZ_JACGXP010000002.1"/>
</dbReference>
<dbReference type="Proteomes" id="UP000590225">
    <property type="component" value="Unassembled WGS sequence"/>
</dbReference>
<name>A0AAW3T6P9_9MICO</name>
<proteinExistence type="predicted"/>